<reference evidence="14" key="1">
    <citation type="journal article" date="2006" name="Dev. Biol.">
        <title>Systematic analysis of embryonic expression profiles of zinc finger genes in Ciona intestinalis.</title>
        <authorList>
            <person name="Miwata K."/>
            <person name="Chiba T."/>
            <person name="Horii R."/>
            <person name="Yamada L."/>
            <person name="Kubo A."/>
            <person name="Miyamura D."/>
            <person name="Satoh N."/>
            <person name="Satou Y."/>
        </authorList>
    </citation>
    <scope>NUCLEOTIDE SEQUENCE</scope>
</reference>
<feature type="region of interest" description="Disordered" evidence="11">
    <location>
        <begin position="218"/>
        <end position="268"/>
    </location>
</feature>
<dbReference type="OrthoDB" id="9931612at2759"/>
<feature type="compositionally biased region" description="Polar residues" evidence="11">
    <location>
        <begin position="359"/>
        <end position="375"/>
    </location>
</feature>
<evidence type="ECO:0000256" key="7">
    <source>
        <dbReference type="ARBA" id="ARBA00023125"/>
    </source>
</evidence>
<dbReference type="SMART" id="SM00225">
    <property type="entry name" value="BTB"/>
    <property type="match status" value="1"/>
</dbReference>
<dbReference type="SUPFAM" id="SSF54695">
    <property type="entry name" value="POZ domain"/>
    <property type="match status" value="1"/>
</dbReference>
<feature type="domain" description="BTB" evidence="12">
    <location>
        <begin position="47"/>
        <end position="113"/>
    </location>
</feature>
<evidence type="ECO:0000256" key="2">
    <source>
        <dbReference type="ARBA" id="ARBA00022723"/>
    </source>
</evidence>
<feature type="compositionally biased region" description="Polar residues" evidence="11">
    <location>
        <begin position="321"/>
        <end position="332"/>
    </location>
</feature>
<keyword evidence="9" id="KW-0539">Nucleus</keyword>
<feature type="domain" description="C2H2-type" evidence="13">
    <location>
        <begin position="264"/>
        <end position="288"/>
    </location>
</feature>
<sequence length="375" mass="41633">MKKGQPVVTANHVADDDLNQCSESQCMIHAHYVLQILQIHRKSGMFCDILVRTNDQTFHAHRSLLAACSLYFRSNLPTDPNNQVYEVVLPQVTSVGFDVLLNYMYTGILGINSENIKDVISGAMALKMTNVVETCYQFVNSSQYMETDQMYEYEQNNHMSTDSDATMFHDQNKLSDQMHDEAPVDASSAPLDLTKPRSSDAGHASDNITIINVVSTATENGSTGSSNDREATNKFKEKRNPKSESEWVESTSLSRKPRRTTGGQKCLWPGCGRHFRHRNIYEEHQRLHELGVSVTQLHKCYMGARVKKTVRQRLDDLRYSGPTNGRAANTSELGPPPLDGMGVSPHVILPEPTLGGPSHTKSNSGVTGDPSTKCS</sequence>
<dbReference type="AlphaFoldDB" id="Q1RQ11"/>
<comment type="subcellular location">
    <subcellularLocation>
        <location evidence="1">Nucleus</location>
    </subcellularLocation>
</comment>
<accession>Q1RQ11</accession>
<name>Q1RQ11_CIOIN</name>
<keyword evidence="7" id="KW-0238">DNA-binding</keyword>
<feature type="region of interest" description="Disordered" evidence="11">
    <location>
        <begin position="317"/>
        <end position="375"/>
    </location>
</feature>
<evidence type="ECO:0000256" key="3">
    <source>
        <dbReference type="ARBA" id="ARBA00022737"/>
    </source>
</evidence>
<dbReference type="InterPro" id="IPR011333">
    <property type="entry name" value="SKP1/BTB/POZ_sf"/>
</dbReference>
<dbReference type="PANTHER" id="PTHR46105:SF5">
    <property type="entry name" value="ZINC FINGER AND BTB DOMAIN-CONTAINING PROTEIN 44 ISOFORM X1"/>
    <property type="match status" value="1"/>
</dbReference>
<dbReference type="InterPro" id="IPR013087">
    <property type="entry name" value="Znf_C2H2_type"/>
</dbReference>
<dbReference type="PROSITE" id="PS00028">
    <property type="entry name" value="ZINC_FINGER_C2H2_1"/>
    <property type="match status" value="1"/>
</dbReference>
<dbReference type="EMBL" id="AK222392">
    <property type="protein sequence ID" value="BAE93274.1"/>
    <property type="molecule type" value="mRNA"/>
</dbReference>
<organism evidence="14">
    <name type="scientific">Ciona intestinalis</name>
    <name type="common">Transparent sea squirt</name>
    <name type="synonym">Ascidia intestinalis</name>
    <dbReference type="NCBI Taxonomy" id="7719"/>
    <lineage>
        <taxon>Eukaryota</taxon>
        <taxon>Metazoa</taxon>
        <taxon>Chordata</taxon>
        <taxon>Tunicata</taxon>
        <taxon>Ascidiacea</taxon>
        <taxon>Phlebobranchia</taxon>
        <taxon>Cionidae</taxon>
        <taxon>Ciona</taxon>
    </lineage>
</organism>
<dbReference type="GO" id="GO:0008270">
    <property type="term" value="F:zinc ion binding"/>
    <property type="evidence" value="ECO:0007669"/>
    <property type="project" value="UniProtKB-KW"/>
</dbReference>
<evidence type="ECO:0000256" key="4">
    <source>
        <dbReference type="ARBA" id="ARBA00022771"/>
    </source>
</evidence>
<keyword evidence="6" id="KW-0805">Transcription regulation</keyword>
<gene>
    <name evidence="14" type="primary">Ci-ZF(C2H2)-49</name>
</gene>
<dbReference type="GO" id="GO:0005634">
    <property type="term" value="C:nucleus"/>
    <property type="evidence" value="ECO:0007669"/>
    <property type="project" value="UniProtKB-SubCell"/>
</dbReference>
<evidence type="ECO:0000259" key="13">
    <source>
        <dbReference type="PROSITE" id="PS50157"/>
    </source>
</evidence>
<evidence type="ECO:0000256" key="10">
    <source>
        <dbReference type="PROSITE-ProRule" id="PRU00042"/>
    </source>
</evidence>
<evidence type="ECO:0000256" key="6">
    <source>
        <dbReference type="ARBA" id="ARBA00023015"/>
    </source>
</evidence>
<dbReference type="Gene3D" id="3.30.710.10">
    <property type="entry name" value="Potassium Channel Kv1.1, Chain A"/>
    <property type="match status" value="1"/>
</dbReference>
<evidence type="ECO:0000256" key="8">
    <source>
        <dbReference type="ARBA" id="ARBA00023163"/>
    </source>
</evidence>
<evidence type="ECO:0000256" key="11">
    <source>
        <dbReference type="SAM" id="MobiDB-lite"/>
    </source>
</evidence>
<evidence type="ECO:0000256" key="1">
    <source>
        <dbReference type="ARBA" id="ARBA00004123"/>
    </source>
</evidence>
<accession>A0A1W2VNZ1</accession>
<dbReference type="PROSITE" id="PS50097">
    <property type="entry name" value="BTB"/>
    <property type="match status" value="1"/>
</dbReference>
<evidence type="ECO:0000256" key="9">
    <source>
        <dbReference type="ARBA" id="ARBA00023242"/>
    </source>
</evidence>
<protein>
    <submittedName>
        <fullName evidence="14">Zinc finger protein</fullName>
    </submittedName>
</protein>
<dbReference type="PANTHER" id="PTHR46105">
    <property type="entry name" value="AGAP004733-PA"/>
    <property type="match status" value="1"/>
</dbReference>
<keyword evidence="5" id="KW-0862">Zinc</keyword>
<keyword evidence="4 10" id="KW-0863">Zinc-finger</keyword>
<keyword evidence="8" id="KW-0804">Transcription</keyword>
<dbReference type="InterPro" id="IPR050457">
    <property type="entry name" value="ZnFinger_BTB_dom_contain"/>
</dbReference>
<dbReference type="PROSITE" id="PS50157">
    <property type="entry name" value="ZINC_FINGER_C2H2_2"/>
    <property type="match status" value="1"/>
</dbReference>
<evidence type="ECO:0000259" key="12">
    <source>
        <dbReference type="PROSITE" id="PS50097"/>
    </source>
</evidence>
<keyword evidence="2" id="KW-0479">Metal-binding</keyword>
<keyword evidence="3" id="KW-0677">Repeat</keyword>
<dbReference type="GO" id="GO:0003677">
    <property type="term" value="F:DNA binding"/>
    <property type="evidence" value="ECO:0007669"/>
    <property type="project" value="UniProtKB-KW"/>
</dbReference>
<evidence type="ECO:0000313" key="14">
    <source>
        <dbReference type="EMBL" id="BAE93274.1"/>
    </source>
</evidence>
<feature type="compositionally biased region" description="Basic and acidic residues" evidence="11">
    <location>
        <begin position="227"/>
        <end position="245"/>
    </location>
</feature>
<proteinExistence type="evidence at transcript level"/>
<dbReference type="InterPro" id="IPR000210">
    <property type="entry name" value="BTB/POZ_dom"/>
</dbReference>
<dbReference type="KEGG" id="cin:778847"/>
<dbReference type="Pfam" id="PF00651">
    <property type="entry name" value="BTB"/>
    <property type="match status" value="1"/>
</dbReference>
<feature type="region of interest" description="Disordered" evidence="11">
    <location>
        <begin position="178"/>
        <end position="206"/>
    </location>
</feature>
<evidence type="ECO:0000256" key="5">
    <source>
        <dbReference type="ARBA" id="ARBA00022833"/>
    </source>
</evidence>